<keyword evidence="6 7" id="KW-0472">Membrane</keyword>
<dbReference type="InterPro" id="IPR035906">
    <property type="entry name" value="MetI-like_sf"/>
</dbReference>
<dbReference type="Pfam" id="PF00528">
    <property type="entry name" value="BPD_transp_1"/>
    <property type="match status" value="1"/>
</dbReference>
<dbReference type="Proteomes" id="UP000280696">
    <property type="component" value="Unassembled WGS sequence"/>
</dbReference>
<feature type="domain" description="ABC transmembrane type-1" evidence="8">
    <location>
        <begin position="73"/>
        <end position="282"/>
    </location>
</feature>
<dbReference type="RefSeq" id="WP_120465616.1">
    <property type="nucleotide sequence ID" value="NZ_RAYQ01000001.1"/>
</dbReference>
<dbReference type="GO" id="GO:0055085">
    <property type="term" value="P:transmembrane transport"/>
    <property type="evidence" value="ECO:0007669"/>
    <property type="project" value="InterPro"/>
</dbReference>
<evidence type="ECO:0000256" key="5">
    <source>
        <dbReference type="ARBA" id="ARBA00022989"/>
    </source>
</evidence>
<keyword evidence="3" id="KW-1003">Cell membrane</keyword>
<gene>
    <name evidence="9" type="ORF">D7V94_00070</name>
</gene>
<dbReference type="PANTHER" id="PTHR43744">
    <property type="entry name" value="ABC TRANSPORTER PERMEASE PROTEIN MG189-RELATED-RELATED"/>
    <property type="match status" value="1"/>
</dbReference>
<dbReference type="OrthoDB" id="157184at2"/>
<sequence length="297" mass="33080">MSKKITPGVVITHTIMIALCVICIVPFLLILVSSFTDESALMMNGYSFFPEKWSTYAYTYILGGGGSNVIHGYFVSIGVTVVGTMLSILMTTLFAYPLSRKDLPFRNVFAFFVFFTMLFNGGLVPSYMMWTRIFHIKNTYAALLFPALLMNAFYVIMMRTYFSTTIPEELIEAARLDGGSEITILWKVVAPLSKPMVATLAFMIGLGYWNDWMNGLYYVTDTAYFSIQNILNRMLQDVQFLSTAAATQASMGSVVSNLPTTGIRMSVAVVGLLPIMIIYPFFQKYLVKGIMIGGVKG</sequence>
<reference evidence="9 10" key="1">
    <citation type="submission" date="2018-09" db="EMBL/GenBank/DDBJ databases">
        <title>Murine metabolic-syndrome-specific gut microbial biobank.</title>
        <authorList>
            <person name="Liu C."/>
        </authorList>
    </citation>
    <scope>NUCLEOTIDE SEQUENCE [LARGE SCALE GENOMIC DNA]</scope>
    <source>
        <strain evidence="9 10">0.1xD8-82</strain>
    </source>
</reference>
<dbReference type="PROSITE" id="PS50928">
    <property type="entry name" value="ABC_TM1"/>
    <property type="match status" value="1"/>
</dbReference>
<evidence type="ECO:0000256" key="6">
    <source>
        <dbReference type="ARBA" id="ARBA00023136"/>
    </source>
</evidence>
<accession>A0A3A9AR56</accession>
<dbReference type="InterPro" id="IPR000515">
    <property type="entry name" value="MetI-like"/>
</dbReference>
<evidence type="ECO:0000256" key="1">
    <source>
        <dbReference type="ARBA" id="ARBA00004651"/>
    </source>
</evidence>
<comment type="caution">
    <text evidence="9">The sequence shown here is derived from an EMBL/GenBank/DDBJ whole genome shotgun (WGS) entry which is preliminary data.</text>
</comment>
<evidence type="ECO:0000313" key="10">
    <source>
        <dbReference type="Proteomes" id="UP000280696"/>
    </source>
</evidence>
<feature type="transmembrane region" description="Helical" evidence="7">
    <location>
        <begin position="108"/>
        <end position="128"/>
    </location>
</feature>
<evidence type="ECO:0000256" key="3">
    <source>
        <dbReference type="ARBA" id="ARBA00022475"/>
    </source>
</evidence>
<keyword evidence="4 7" id="KW-0812">Transmembrane</keyword>
<keyword evidence="2 7" id="KW-0813">Transport</keyword>
<evidence type="ECO:0000256" key="2">
    <source>
        <dbReference type="ARBA" id="ARBA00022448"/>
    </source>
</evidence>
<dbReference type="PANTHER" id="PTHR43744:SF9">
    <property type="entry name" value="POLYGALACTURONAN_RHAMNOGALACTURONAN TRANSPORT SYSTEM PERMEASE PROTEIN YTCP"/>
    <property type="match status" value="1"/>
</dbReference>
<evidence type="ECO:0000313" key="9">
    <source>
        <dbReference type="EMBL" id="RKI94020.1"/>
    </source>
</evidence>
<organism evidence="9 10">
    <name type="scientific">Parablautia intestinalis</name>
    <dbReference type="NCBI Taxonomy" id="2320100"/>
    <lineage>
        <taxon>Bacteria</taxon>
        <taxon>Bacillati</taxon>
        <taxon>Bacillota</taxon>
        <taxon>Clostridia</taxon>
        <taxon>Lachnospirales</taxon>
        <taxon>Lachnospiraceae</taxon>
        <taxon>Parablautia</taxon>
    </lineage>
</organism>
<protein>
    <submittedName>
        <fullName evidence="9">Carbohydrate ABC transporter permease</fullName>
    </submittedName>
</protein>
<feature type="transmembrane region" description="Helical" evidence="7">
    <location>
        <begin position="140"/>
        <end position="162"/>
    </location>
</feature>
<keyword evidence="10" id="KW-1185">Reference proteome</keyword>
<comment type="subcellular location">
    <subcellularLocation>
        <location evidence="1 7">Cell membrane</location>
        <topology evidence="1 7">Multi-pass membrane protein</topology>
    </subcellularLocation>
</comment>
<evidence type="ECO:0000259" key="8">
    <source>
        <dbReference type="PROSITE" id="PS50928"/>
    </source>
</evidence>
<dbReference type="GO" id="GO:0005886">
    <property type="term" value="C:plasma membrane"/>
    <property type="evidence" value="ECO:0007669"/>
    <property type="project" value="UniProtKB-SubCell"/>
</dbReference>
<dbReference type="Gene3D" id="1.10.3720.10">
    <property type="entry name" value="MetI-like"/>
    <property type="match status" value="1"/>
</dbReference>
<dbReference type="SUPFAM" id="SSF161098">
    <property type="entry name" value="MetI-like"/>
    <property type="match status" value="1"/>
</dbReference>
<name>A0A3A9AR56_9FIRM</name>
<feature type="transmembrane region" description="Helical" evidence="7">
    <location>
        <begin position="12"/>
        <end position="35"/>
    </location>
</feature>
<dbReference type="AlphaFoldDB" id="A0A3A9AR56"/>
<dbReference type="EMBL" id="RAYQ01000001">
    <property type="protein sequence ID" value="RKI94020.1"/>
    <property type="molecule type" value="Genomic_DNA"/>
</dbReference>
<proteinExistence type="inferred from homology"/>
<feature type="transmembrane region" description="Helical" evidence="7">
    <location>
        <begin position="263"/>
        <end position="282"/>
    </location>
</feature>
<evidence type="ECO:0000256" key="4">
    <source>
        <dbReference type="ARBA" id="ARBA00022692"/>
    </source>
</evidence>
<feature type="transmembrane region" description="Helical" evidence="7">
    <location>
        <begin position="183"/>
        <end position="209"/>
    </location>
</feature>
<keyword evidence="5 7" id="KW-1133">Transmembrane helix</keyword>
<comment type="similarity">
    <text evidence="7">Belongs to the binding-protein-dependent transport system permease family.</text>
</comment>
<feature type="transmembrane region" description="Helical" evidence="7">
    <location>
        <begin position="73"/>
        <end position="96"/>
    </location>
</feature>
<evidence type="ECO:0000256" key="7">
    <source>
        <dbReference type="RuleBase" id="RU363032"/>
    </source>
</evidence>
<dbReference type="CDD" id="cd06261">
    <property type="entry name" value="TM_PBP2"/>
    <property type="match status" value="1"/>
</dbReference>